<evidence type="ECO:0000313" key="2">
    <source>
        <dbReference type="Proteomes" id="UP001060085"/>
    </source>
</evidence>
<protein>
    <submittedName>
        <fullName evidence="1">Uncharacterized protein</fullName>
    </submittedName>
</protein>
<keyword evidence="2" id="KW-1185">Reference proteome</keyword>
<name>A0ACB9ZMD7_CATRO</name>
<proteinExistence type="predicted"/>
<gene>
    <name evidence="1" type="ORF">M9H77_34001</name>
</gene>
<sequence length="230" mass="26170">MDAALMAQFQNCSLRGSKKLSNKVAKLDFKADMEEYNLCCVRGFTWGKTMNVKAYRPIMCQDCVHRLFFLDEDSRKDPRTRSIKVSPNTADRQKKTGQTHRSMPAQPKLPTSPYRHTSSTPREWVKKQQHGMKRKLNLNFLIQPASPKLQIAKVMKRHLRANDVSISYNSDDDLELCEPGAITYPSTIRYSSLGGIRKEFLILIGLGLRAASTDMPIYPRKDGCRSTGIN</sequence>
<dbReference type="Proteomes" id="UP001060085">
    <property type="component" value="Linkage Group LG08"/>
</dbReference>
<dbReference type="EMBL" id="CM044708">
    <property type="protein sequence ID" value="KAI5647996.1"/>
    <property type="molecule type" value="Genomic_DNA"/>
</dbReference>
<organism evidence="1 2">
    <name type="scientific">Catharanthus roseus</name>
    <name type="common">Madagascar periwinkle</name>
    <name type="synonym">Vinca rosea</name>
    <dbReference type="NCBI Taxonomy" id="4058"/>
    <lineage>
        <taxon>Eukaryota</taxon>
        <taxon>Viridiplantae</taxon>
        <taxon>Streptophyta</taxon>
        <taxon>Embryophyta</taxon>
        <taxon>Tracheophyta</taxon>
        <taxon>Spermatophyta</taxon>
        <taxon>Magnoliopsida</taxon>
        <taxon>eudicotyledons</taxon>
        <taxon>Gunneridae</taxon>
        <taxon>Pentapetalae</taxon>
        <taxon>asterids</taxon>
        <taxon>lamiids</taxon>
        <taxon>Gentianales</taxon>
        <taxon>Apocynaceae</taxon>
        <taxon>Rauvolfioideae</taxon>
        <taxon>Vinceae</taxon>
        <taxon>Catharanthinae</taxon>
        <taxon>Catharanthus</taxon>
    </lineage>
</organism>
<comment type="caution">
    <text evidence="1">The sequence shown here is derived from an EMBL/GenBank/DDBJ whole genome shotgun (WGS) entry which is preliminary data.</text>
</comment>
<accession>A0ACB9ZMD7</accession>
<evidence type="ECO:0000313" key="1">
    <source>
        <dbReference type="EMBL" id="KAI5647996.1"/>
    </source>
</evidence>
<reference evidence="2" key="1">
    <citation type="journal article" date="2023" name="Nat. Plants">
        <title>Single-cell RNA sequencing provides a high-resolution roadmap for understanding the multicellular compartmentation of specialized metabolism.</title>
        <authorList>
            <person name="Sun S."/>
            <person name="Shen X."/>
            <person name="Li Y."/>
            <person name="Li Y."/>
            <person name="Wang S."/>
            <person name="Li R."/>
            <person name="Zhang H."/>
            <person name="Shen G."/>
            <person name="Guo B."/>
            <person name="Wei J."/>
            <person name="Xu J."/>
            <person name="St-Pierre B."/>
            <person name="Chen S."/>
            <person name="Sun C."/>
        </authorList>
    </citation>
    <scope>NUCLEOTIDE SEQUENCE [LARGE SCALE GENOMIC DNA]</scope>
</reference>